<keyword evidence="1" id="KW-0732">Signal</keyword>
<keyword evidence="3" id="KW-1185">Reference proteome</keyword>
<dbReference type="EMBL" id="PYBJ01000007">
    <property type="protein sequence ID" value="PSM42962.1"/>
    <property type="molecule type" value="Genomic_DNA"/>
</dbReference>
<dbReference type="Proteomes" id="UP000240429">
    <property type="component" value="Unassembled WGS sequence"/>
</dbReference>
<dbReference type="AlphaFoldDB" id="A0A2P8Q9N5"/>
<reference evidence="2 3" key="1">
    <citation type="submission" date="2018-03" db="EMBL/GenBank/DDBJ databases">
        <title>Streptomyces dioscori sp. nov., a novel endophytic actinobacterium isolated from bulbil of Dioscorea bulbifera L.</title>
        <authorList>
            <person name="Zhikuan W."/>
        </authorList>
    </citation>
    <scope>NUCLEOTIDE SEQUENCE [LARGE SCALE GENOMIC DNA]</scope>
    <source>
        <strain evidence="2 3">A217</strain>
    </source>
</reference>
<comment type="caution">
    <text evidence="2">The sequence shown here is derived from an EMBL/GenBank/DDBJ whole genome shotgun (WGS) entry which is preliminary data.</text>
</comment>
<accession>A0A2P8Q9N5</accession>
<gene>
    <name evidence="2" type="ORF">C6Y14_12325</name>
</gene>
<feature type="chain" id="PRO_5039192519" evidence="1">
    <location>
        <begin position="25"/>
        <end position="136"/>
    </location>
</feature>
<name>A0A2P8Q9N5_9ACTN</name>
<evidence type="ECO:0000256" key="1">
    <source>
        <dbReference type="SAM" id="SignalP"/>
    </source>
</evidence>
<protein>
    <submittedName>
        <fullName evidence="2">Uncharacterized protein</fullName>
    </submittedName>
</protein>
<dbReference type="RefSeq" id="WP_107016644.1">
    <property type="nucleotide sequence ID" value="NZ_KZ679041.1"/>
</dbReference>
<evidence type="ECO:0000313" key="3">
    <source>
        <dbReference type="Proteomes" id="UP000240429"/>
    </source>
</evidence>
<proteinExistence type="predicted"/>
<evidence type="ECO:0000313" key="2">
    <source>
        <dbReference type="EMBL" id="PSM42962.1"/>
    </source>
</evidence>
<sequence length="136" mass="14208">MRSLPSLGLTFLSAAVLTAASLSAHIVAGGTDAKAAFGGLDWRPCTEVAEDWNPQDHRSECATLQVPLDYSQPESRRIGIAASRIRASIGGSLLLVKDDVHSGLRNVPCGQKMIDFLCAGRTVDGTCEGVQAAGAN</sequence>
<feature type="signal peptide" evidence="1">
    <location>
        <begin position="1"/>
        <end position="24"/>
    </location>
</feature>
<organism evidence="2 3">
    <name type="scientific">Streptomyces dioscori</name>
    <dbReference type="NCBI Taxonomy" id="2109333"/>
    <lineage>
        <taxon>Bacteria</taxon>
        <taxon>Bacillati</taxon>
        <taxon>Actinomycetota</taxon>
        <taxon>Actinomycetes</taxon>
        <taxon>Kitasatosporales</taxon>
        <taxon>Streptomycetaceae</taxon>
        <taxon>Streptomyces</taxon>
        <taxon>Streptomyces aurantiacus group</taxon>
    </lineage>
</organism>